<protein>
    <submittedName>
        <fullName evidence="4">CDP-alcohol phosphatidyltransferase family protein</fullName>
    </submittedName>
</protein>
<keyword evidence="3" id="KW-0472">Membrane</keyword>
<feature type="transmembrane region" description="Helical" evidence="3">
    <location>
        <begin position="42"/>
        <end position="63"/>
    </location>
</feature>
<feature type="transmembrane region" description="Helical" evidence="3">
    <location>
        <begin position="69"/>
        <end position="91"/>
    </location>
</feature>
<evidence type="ECO:0000313" key="5">
    <source>
        <dbReference type="Proteomes" id="UP001202550"/>
    </source>
</evidence>
<accession>A0ABT0M034</accession>
<feature type="transmembrane region" description="Helical" evidence="3">
    <location>
        <begin position="130"/>
        <end position="148"/>
    </location>
</feature>
<reference evidence="4 5" key="1">
    <citation type="submission" date="2022-05" db="EMBL/GenBank/DDBJ databases">
        <title>Seasonal and diel survey of microbial diversity of the Tyrrhenian coast.</title>
        <authorList>
            <person name="Gattoni G."/>
            <person name="Corral P."/>
        </authorList>
    </citation>
    <scope>NUCLEOTIDE SEQUENCE [LARGE SCALE GENOMIC DNA]</scope>
    <source>
        <strain evidence="4 5">V10</strain>
    </source>
</reference>
<evidence type="ECO:0000256" key="1">
    <source>
        <dbReference type="ARBA" id="ARBA00022679"/>
    </source>
</evidence>
<comment type="caution">
    <text evidence="4">The sequence shown here is derived from an EMBL/GenBank/DDBJ whole genome shotgun (WGS) entry which is preliminary data.</text>
</comment>
<name>A0ABT0M034_9RHOB</name>
<organism evidence="4 5">
    <name type="scientific">Roseinatronobacter domitianus</name>
    <dbReference type="NCBI Taxonomy" id="2940293"/>
    <lineage>
        <taxon>Bacteria</taxon>
        <taxon>Pseudomonadati</taxon>
        <taxon>Pseudomonadota</taxon>
        <taxon>Alphaproteobacteria</taxon>
        <taxon>Rhodobacterales</taxon>
        <taxon>Paracoccaceae</taxon>
        <taxon>Roseinatronobacter</taxon>
    </lineage>
</organism>
<dbReference type="Proteomes" id="UP001202550">
    <property type="component" value="Unassembled WGS sequence"/>
</dbReference>
<keyword evidence="1 2" id="KW-0808">Transferase</keyword>
<dbReference type="Pfam" id="PF01066">
    <property type="entry name" value="CDP-OH_P_transf"/>
    <property type="match status" value="1"/>
</dbReference>
<keyword evidence="3" id="KW-1133">Transmembrane helix</keyword>
<evidence type="ECO:0000256" key="2">
    <source>
        <dbReference type="RuleBase" id="RU003750"/>
    </source>
</evidence>
<sequence length="276" mass="28568">MSRQKPRKIGIEPCDGVLTLGDMMHSDTPLAPPVAPQAMRQAWVVVGASLPLAGVGAFGLASHAGAEHAMAAALLAGFMMVLAGGLALHGLRRLSYPHSRLGLCNIVTLLRGAAIAALAGLLIVPETLTVLGYLLAGLAACVLALDGVDGWAARRAGLSSRFGARLDVETDVAFALVMAALAVALGKVGPWFLVLGLMRPAFLLAGHIWPWMHAPLGPSQRRRVVAGVQMGGQVCLLMPMLEGALAQGVGLTILCVVLASFLYDIRALRAQADAPG</sequence>
<dbReference type="InterPro" id="IPR048254">
    <property type="entry name" value="CDP_ALCOHOL_P_TRANSF_CS"/>
</dbReference>
<dbReference type="EMBL" id="JALZWP010000004">
    <property type="protein sequence ID" value="MCL1628233.1"/>
    <property type="molecule type" value="Genomic_DNA"/>
</dbReference>
<dbReference type="InterPro" id="IPR000462">
    <property type="entry name" value="CDP-OH_P_trans"/>
</dbReference>
<dbReference type="RefSeq" id="WP_249057299.1">
    <property type="nucleotide sequence ID" value="NZ_JALZWP010000004.1"/>
</dbReference>
<dbReference type="PROSITE" id="PS00379">
    <property type="entry name" value="CDP_ALCOHOL_P_TRANSF"/>
    <property type="match status" value="1"/>
</dbReference>
<feature type="transmembrane region" description="Helical" evidence="3">
    <location>
        <begin position="247"/>
        <end position="265"/>
    </location>
</feature>
<gene>
    <name evidence="4" type="ORF">M3N55_05775</name>
</gene>
<feature type="transmembrane region" description="Helical" evidence="3">
    <location>
        <begin position="103"/>
        <end position="124"/>
    </location>
</feature>
<keyword evidence="5" id="KW-1185">Reference proteome</keyword>
<evidence type="ECO:0000313" key="4">
    <source>
        <dbReference type="EMBL" id="MCL1628233.1"/>
    </source>
</evidence>
<dbReference type="Gene3D" id="1.20.120.1760">
    <property type="match status" value="1"/>
</dbReference>
<evidence type="ECO:0000256" key="3">
    <source>
        <dbReference type="SAM" id="Phobius"/>
    </source>
</evidence>
<proteinExistence type="inferred from homology"/>
<comment type="similarity">
    <text evidence="2">Belongs to the CDP-alcohol phosphatidyltransferase class-I family.</text>
</comment>
<dbReference type="InterPro" id="IPR043130">
    <property type="entry name" value="CDP-OH_PTrfase_TM_dom"/>
</dbReference>
<feature type="transmembrane region" description="Helical" evidence="3">
    <location>
        <begin position="168"/>
        <end position="185"/>
    </location>
</feature>
<keyword evidence="3" id="KW-0812">Transmembrane</keyword>